<reference evidence="1 2" key="1">
    <citation type="submission" date="2019-09" db="EMBL/GenBank/DDBJ databases">
        <title>Actinomadura physcomitrii sp. nov., a novel actinomycete isolated from moss [Physcomitrium sphaericum (Ludw) Fuernr].</title>
        <authorList>
            <person name="Zhuang X."/>
            <person name="Liu C."/>
        </authorList>
    </citation>
    <scope>NUCLEOTIDE SEQUENCE [LARGE SCALE GENOMIC DNA]</scope>
    <source>
        <strain evidence="1 2">HMC1</strain>
    </source>
</reference>
<evidence type="ECO:0000313" key="2">
    <source>
        <dbReference type="Proteomes" id="UP000468735"/>
    </source>
</evidence>
<organism evidence="1 2">
    <name type="scientific">Actinomadura rudentiformis</name>
    <dbReference type="NCBI Taxonomy" id="359158"/>
    <lineage>
        <taxon>Bacteria</taxon>
        <taxon>Bacillati</taxon>
        <taxon>Actinomycetota</taxon>
        <taxon>Actinomycetes</taxon>
        <taxon>Streptosporangiales</taxon>
        <taxon>Thermomonosporaceae</taxon>
        <taxon>Actinomadura</taxon>
    </lineage>
</organism>
<dbReference type="Proteomes" id="UP000468735">
    <property type="component" value="Unassembled WGS sequence"/>
</dbReference>
<dbReference type="OrthoDB" id="3635325at2"/>
<accession>A0A6H9YNY5</accession>
<dbReference type="AlphaFoldDB" id="A0A6H9YNY5"/>
<evidence type="ECO:0000313" key="1">
    <source>
        <dbReference type="EMBL" id="KAB2340642.1"/>
    </source>
</evidence>
<comment type="caution">
    <text evidence="1">The sequence shown here is derived from an EMBL/GenBank/DDBJ whole genome shotgun (WGS) entry which is preliminary data.</text>
</comment>
<dbReference type="InterPro" id="IPR015943">
    <property type="entry name" value="WD40/YVTN_repeat-like_dom_sf"/>
</dbReference>
<keyword evidence="2" id="KW-1185">Reference proteome</keyword>
<gene>
    <name evidence="1" type="ORF">F8566_44835</name>
</gene>
<dbReference type="RefSeq" id="WP_151569658.1">
    <property type="nucleotide sequence ID" value="NZ_WBMT01000029.1"/>
</dbReference>
<protein>
    <submittedName>
        <fullName evidence="1">PQQ-binding-like beta-propeller repeat protein</fullName>
    </submittedName>
</protein>
<dbReference type="SUPFAM" id="SSF50969">
    <property type="entry name" value="YVTN repeat-like/Quinoprotein amine dehydrogenase"/>
    <property type="match status" value="1"/>
</dbReference>
<name>A0A6H9YNY5_9ACTN</name>
<dbReference type="EMBL" id="WBMT01000029">
    <property type="protein sequence ID" value="KAB2340642.1"/>
    <property type="molecule type" value="Genomic_DNA"/>
</dbReference>
<dbReference type="SMART" id="SM00564">
    <property type="entry name" value="PQQ"/>
    <property type="match status" value="1"/>
</dbReference>
<dbReference type="InterPro" id="IPR011044">
    <property type="entry name" value="Quino_amine_DH_bsu"/>
</dbReference>
<dbReference type="Gene3D" id="2.130.10.10">
    <property type="entry name" value="YVTN repeat-like/Quinoprotein amine dehydrogenase"/>
    <property type="match status" value="1"/>
</dbReference>
<dbReference type="InterPro" id="IPR018391">
    <property type="entry name" value="PQQ_b-propeller_rpt"/>
</dbReference>
<sequence length="515" mass="57450">MRRILGDEPFADIGAPDVVASNGVWTLVGGDLGWLGWHGDMTCNTWWQGWRLGVYWADDLRLEHLLRLRWPVRSIAFHPSLPFAAVGTGGYDGGYLFNGELLLVDLESGWTRSMLDADREVRLVEWLDDRTLRLLVAPHSEDWEGAGTHGHEFVLERDWTWADEHTISLPPGDEPLIETPAQRGAEAELLELFPGWTRRRQVWDVARLDDGRVLAVLEGIALEAWLASGEREWVVLDEAGGRQIAVAPDERSAMVNISEGKRLVKGRWMRRPGRALRVALADGNVLETFDNGTSMMFTTRNDGWLALRDARYKEERPQTRLVSPEGVEVGRVALGRYDSGRHVLRVRNSPELYFLQGRNDAFPSDDTWIVSVGVPEGEVRWLFPLEWEAKVDRLIFGGPAVRVGGGALVHGGGLAARRGRMADAAYIVRRRLSDGAVDWLFRGDFIVTVLEADGDTVYAALRSGEILALDAADGTVRWRTEIPGTPLSMSLERDGRMLIGTAEGRVLDCEVTTTT</sequence>
<proteinExistence type="predicted"/>